<dbReference type="Pfam" id="PF08241">
    <property type="entry name" value="Methyltransf_11"/>
    <property type="match status" value="1"/>
</dbReference>
<dbReference type="GO" id="GO:0008757">
    <property type="term" value="F:S-adenosylmethionine-dependent methyltransferase activity"/>
    <property type="evidence" value="ECO:0007669"/>
    <property type="project" value="InterPro"/>
</dbReference>
<evidence type="ECO:0000256" key="2">
    <source>
        <dbReference type="ARBA" id="ARBA00022603"/>
    </source>
</evidence>
<proteinExistence type="inferred from homology"/>
<dbReference type="RefSeq" id="XP_040694469.1">
    <property type="nucleotide sequence ID" value="XM_040832474.1"/>
</dbReference>
<evidence type="ECO:0000256" key="4">
    <source>
        <dbReference type="ARBA" id="ARBA00022691"/>
    </source>
</evidence>
<name>A0A1L9S0X6_ASPWE</name>
<evidence type="ECO:0000313" key="6">
    <source>
        <dbReference type="EMBL" id="OJJ40793.1"/>
    </source>
</evidence>
<evidence type="ECO:0000259" key="5">
    <source>
        <dbReference type="Pfam" id="PF08241"/>
    </source>
</evidence>
<evidence type="ECO:0000256" key="1">
    <source>
        <dbReference type="ARBA" id="ARBA00008361"/>
    </source>
</evidence>
<keyword evidence="3" id="KW-0808">Transferase</keyword>
<gene>
    <name evidence="6" type="ORF">ASPWEDRAFT_233835</name>
</gene>
<dbReference type="OrthoDB" id="10027013at2759"/>
<sequence>MTAINPPAFTPEENLFAKGEAFWNNYLKGRPSAPDVFFERIFNYHQEHNGQFGVIHDVGAGNGPYANTLRSKFQHVIISDIAAENVSLAQDRLGTDGFSYRAARVEEGDDIPDGSVDMVFATNVMHFCDQELAMQVIAKQLKPGGTFACAGFGGAYFEDDRVRDIYTRIYHCGGRALLKNADDPAKMIGAMARTHGAYNVAPLDEALFLPGAQRVHLNMQHQGIAAPLPPEVEVTEPLHTGVEDVQVFEMEDGWDFETDLNGLREHIESFPFANQDPVAFAELWLEMEEVVKDQTVKGQWPAKVILATRR</sequence>
<organism evidence="6 7">
    <name type="scientific">Aspergillus wentii DTO 134E9</name>
    <dbReference type="NCBI Taxonomy" id="1073089"/>
    <lineage>
        <taxon>Eukaryota</taxon>
        <taxon>Fungi</taxon>
        <taxon>Dikarya</taxon>
        <taxon>Ascomycota</taxon>
        <taxon>Pezizomycotina</taxon>
        <taxon>Eurotiomycetes</taxon>
        <taxon>Eurotiomycetidae</taxon>
        <taxon>Eurotiales</taxon>
        <taxon>Aspergillaceae</taxon>
        <taxon>Aspergillus</taxon>
        <taxon>Aspergillus subgen. Cremei</taxon>
    </lineage>
</organism>
<dbReference type="STRING" id="1073089.A0A1L9S0X6"/>
<keyword evidence="2" id="KW-0489">Methyltransferase</keyword>
<dbReference type="InterPro" id="IPR051052">
    <property type="entry name" value="Diverse_substrate_MTase"/>
</dbReference>
<dbReference type="PANTHER" id="PTHR44942">
    <property type="entry name" value="METHYLTRANSF_11 DOMAIN-CONTAINING PROTEIN"/>
    <property type="match status" value="1"/>
</dbReference>
<keyword evidence="4" id="KW-0949">S-adenosyl-L-methionine</keyword>
<dbReference type="GeneID" id="63748322"/>
<dbReference type="InterPro" id="IPR013216">
    <property type="entry name" value="Methyltransf_11"/>
</dbReference>
<reference evidence="7" key="1">
    <citation type="journal article" date="2017" name="Genome Biol.">
        <title>Comparative genomics reveals high biological diversity and specific adaptations in the industrially and medically important fungal genus Aspergillus.</title>
        <authorList>
            <person name="de Vries R.P."/>
            <person name="Riley R."/>
            <person name="Wiebenga A."/>
            <person name="Aguilar-Osorio G."/>
            <person name="Amillis S."/>
            <person name="Uchima C.A."/>
            <person name="Anderluh G."/>
            <person name="Asadollahi M."/>
            <person name="Askin M."/>
            <person name="Barry K."/>
            <person name="Battaglia E."/>
            <person name="Bayram O."/>
            <person name="Benocci T."/>
            <person name="Braus-Stromeyer S.A."/>
            <person name="Caldana C."/>
            <person name="Canovas D."/>
            <person name="Cerqueira G.C."/>
            <person name="Chen F."/>
            <person name="Chen W."/>
            <person name="Choi C."/>
            <person name="Clum A."/>
            <person name="Dos Santos R.A."/>
            <person name="Damasio A.R."/>
            <person name="Diallinas G."/>
            <person name="Emri T."/>
            <person name="Fekete E."/>
            <person name="Flipphi M."/>
            <person name="Freyberg S."/>
            <person name="Gallo A."/>
            <person name="Gournas C."/>
            <person name="Habgood R."/>
            <person name="Hainaut M."/>
            <person name="Harispe M.L."/>
            <person name="Henrissat B."/>
            <person name="Hilden K.S."/>
            <person name="Hope R."/>
            <person name="Hossain A."/>
            <person name="Karabika E."/>
            <person name="Karaffa L."/>
            <person name="Karanyi Z."/>
            <person name="Krasevec N."/>
            <person name="Kuo A."/>
            <person name="Kusch H."/>
            <person name="LaButti K."/>
            <person name="Lagendijk E.L."/>
            <person name="Lapidus A."/>
            <person name="Levasseur A."/>
            <person name="Lindquist E."/>
            <person name="Lipzen A."/>
            <person name="Logrieco A.F."/>
            <person name="MacCabe A."/>
            <person name="Maekelae M.R."/>
            <person name="Malavazi I."/>
            <person name="Melin P."/>
            <person name="Meyer V."/>
            <person name="Mielnichuk N."/>
            <person name="Miskei M."/>
            <person name="Molnar A.P."/>
            <person name="Mule G."/>
            <person name="Ngan C.Y."/>
            <person name="Orejas M."/>
            <person name="Orosz E."/>
            <person name="Ouedraogo J.P."/>
            <person name="Overkamp K.M."/>
            <person name="Park H.-S."/>
            <person name="Perrone G."/>
            <person name="Piumi F."/>
            <person name="Punt P.J."/>
            <person name="Ram A.F."/>
            <person name="Ramon A."/>
            <person name="Rauscher S."/>
            <person name="Record E."/>
            <person name="Riano-Pachon D.M."/>
            <person name="Robert V."/>
            <person name="Roehrig J."/>
            <person name="Ruller R."/>
            <person name="Salamov A."/>
            <person name="Salih N.S."/>
            <person name="Samson R.A."/>
            <person name="Sandor E."/>
            <person name="Sanguinetti M."/>
            <person name="Schuetze T."/>
            <person name="Sepcic K."/>
            <person name="Shelest E."/>
            <person name="Sherlock G."/>
            <person name="Sophianopoulou V."/>
            <person name="Squina F.M."/>
            <person name="Sun H."/>
            <person name="Susca A."/>
            <person name="Todd R.B."/>
            <person name="Tsang A."/>
            <person name="Unkles S.E."/>
            <person name="van de Wiele N."/>
            <person name="van Rossen-Uffink D."/>
            <person name="Oliveira J.V."/>
            <person name="Vesth T.C."/>
            <person name="Visser J."/>
            <person name="Yu J.-H."/>
            <person name="Zhou M."/>
            <person name="Andersen M.R."/>
            <person name="Archer D.B."/>
            <person name="Baker S.E."/>
            <person name="Benoit I."/>
            <person name="Brakhage A.A."/>
            <person name="Braus G.H."/>
            <person name="Fischer R."/>
            <person name="Frisvad J.C."/>
            <person name="Goldman G.H."/>
            <person name="Houbraken J."/>
            <person name="Oakley B."/>
            <person name="Pocsi I."/>
            <person name="Scazzocchio C."/>
            <person name="Seiboth B."/>
            <person name="vanKuyk P.A."/>
            <person name="Wortman J."/>
            <person name="Dyer P.S."/>
            <person name="Grigoriev I.V."/>
        </authorList>
    </citation>
    <scope>NUCLEOTIDE SEQUENCE [LARGE SCALE GENOMIC DNA]</scope>
    <source>
        <strain evidence="7">DTO 134E9</strain>
    </source>
</reference>
<dbReference type="SUPFAM" id="SSF53335">
    <property type="entry name" value="S-adenosyl-L-methionine-dependent methyltransferases"/>
    <property type="match status" value="1"/>
</dbReference>
<dbReference type="InterPro" id="IPR029063">
    <property type="entry name" value="SAM-dependent_MTases_sf"/>
</dbReference>
<dbReference type="EMBL" id="KV878209">
    <property type="protein sequence ID" value="OJJ40793.1"/>
    <property type="molecule type" value="Genomic_DNA"/>
</dbReference>
<evidence type="ECO:0000256" key="3">
    <source>
        <dbReference type="ARBA" id="ARBA00022679"/>
    </source>
</evidence>
<dbReference type="AlphaFoldDB" id="A0A1L9S0X6"/>
<protein>
    <recommendedName>
        <fullName evidence="5">Methyltransferase type 11 domain-containing protein</fullName>
    </recommendedName>
</protein>
<feature type="domain" description="Methyltransferase type 11" evidence="5">
    <location>
        <begin position="57"/>
        <end position="149"/>
    </location>
</feature>
<dbReference type="GO" id="GO:0032259">
    <property type="term" value="P:methylation"/>
    <property type="evidence" value="ECO:0007669"/>
    <property type="project" value="UniProtKB-KW"/>
</dbReference>
<dbReference type="CDD" id="cd02440">
    <property type="entry name" value="AdoMet_MTases"/>
    <property type="match status" value="1"/>
</dbReference>
<keyword evidence="7" id="KW-1185">Reference proteome</keyword>
<evidence type="ECO:0000313" key="7">
    <source>
        <dbReference type="Proteomes" id="UP000184383"/>
    </source>
</evidence>
<dbReference type="Gene3D" id="3.40.50.150">
    <property type="entry name" value="Vaccinia Virus protein VP39"/>
    <property type="match status" value="1"/>
</dbReference>
<dbReference type="Proteomes" id="UP000184383">
    <property type="component" value="Unassembled WGS sequence"/>
</dbReference>
<dbReference type="VEuPathDB" id="FungiDB:ASPWEDRAFT_233835"/>
<dbReference type="PANTHER" id="PTHR44942:SF4">
    <property type="entry name" value="METHYLTRANSFERASE TYPE 11 DOMAIN-CONTAINING PROTEIN"/>
    <property type="match status" value="1"/>
</dbReference>
<accession>A0A1L9S0X6</accession>
<comment type="similarity">
    <text evidence="1">Belongs to the methyltransferase superfamily.</text>
</comment>